<dbReference type="Proteomes" id="UP000821845">
    <property type="component" value="Chromosome 1"/>
</dbReference>
<organism evidence="1 2">
    <name type="scientific">Hyalomma asiaticum</name>
    <name type="common">Tick</name>
    <dbReference type="NCBI Taxonomy" id="266040"/>
    <lineage>
        <taxon>Eukaryota</taxon>
        <taxon>Metazoa</taxon>
        <taxon>Ecdysozoa</taxon>
        <taxon>Arthropoda</taxon>
        <taxon>Chelicerata</taxon>
        <taxon>Arachnida</taxon>
        <taxon>Acari</taxon>
        <taxon>Parasitiformes</taxon>
        <taxon>Ixodida</taxon>
        <taxon>Ixodoidea</taxon>
        <taxon>Ixodidae</taxon>
        <taxon>Hyalomminae</taxon>
        <taxon>Hyalomma</taxon>
    </lineage>
</organism>
<protein>
    <submittedName>
        <fullName evidence="1">Uncharacterized protein</fullName>
    </submittedName>
</protein>
<evidence type="ECO:0000313" key="1">
    <source>
        <dbReference type="EMBL" id="KAH6947771.1"/>
    </source>
</evidence>
<accession>A0ACB7TNG5</accession>
<evidence type="ECO:0000313" key="2">
    <source>
        <dbReference type="Proteomes" id="UP000821845"/>
    </source>
</evidence>
<dbReference type="EMBL" id="CM023481">
    <property type="protein sequence ID" value="KAH6947771.1"/>
    <property type="molecule type" value="Genomic_DNA"/>
</dbReference>
<name>A0ACB7TNG5_HYAAI</name>
<reference evidence="1" key="1">
    <citation type="submission" date="2020-05" db="EMBL/GenBank/DDBJ databases">
        <title>Large-scale comparative analyses of tick genomes elucidate their genetic diversity and vector capacities.</title>
        <authorList>
            <person name="Jia N."/>
            <person name="Wang J."/>
            <person name="Shi W."/>
            <person name="Du L."/>
            <person name="Sun Y."/>
            <person name="Zhan W."/>
            <person name="Jiang J."/>
            <person name="Wang Q."/>
            <person name="Zhang B."/>
            <person name="Ji P."/>
            <person name="Sakyi L.B."/>
            <person name="Cui X."/>
            <person name="Yuan T."/>
            <person name="Jiang B."/>
            <person name="Yang W."/>
            <person name="Lam T.T.-Y."/>
            <person name="Chang Q."/>
            <person name="Ding S."/>
            <person name="Wang X."/>
            <person name="Zhu J."/>
            <person name="Ruan X."/>
            <person name="Zhao L."/>
            <person name="Wei J."/>
            <person name="Que T."/>
            <person name="Du C."/>
            <person name="Cheng J."/>
            <person name="Dai P."/>
            <person name="Han X."/>
            <person name="Huang E."/>
            <person name="Gao Y."/>
            <person name="Liu J."/>
            <person name="Shao H."/>
            <person name="Ye R."/>
            <person name="Li L."/>
            <person name="Wei W."/>
            <person name="Wang X."/>
            <person name="Wang C."/>
            <person name="Yang T."/>
            <person name="Huo Q."/>
            <person name="Li W."/>
            <person name="Guo W."/>
            <person name="Chen H."/>
            <person name="Zhou L."/>
            <person name="Ni X."/>
            <person name="Tian J."/>
            <person name="Zhou Y."/>
            <person name="Sheng Y."/>
            <person name="Liu T."/>
            <person name="Pan Y."/>
            <person name="Xia L."/>
            <person name="Li J."/>
            <person name="Zhao F."/>
            <person name="Cao W."/>
        </authorList>
    </citation>
    <scope>NUCLEOTIDE SEQUENCE</scope>
    <source>
        <strain evidence="1">Hyas-2018</strain>
    </source>
</reference>
<gene>
    <name evidence="1" type="ORF">HPB50_021259</name>
</gene>
<proteinExistence type="predicted"/>
<sequence length="383" mass="42237">MRSLREVRSRIRTLCLPWLLALSLIALNSFDAVADMDFDEPSWIQVREATNGGLCRFLESARFQWASVSTSMPHPCGTFCLPTYLVTYDSLLGNMDPELKLRDLVEKLAWNERGGPPWLLFQRGISGQGTMFQHGFVQAPGTGRGVGHPAAITSREGERQLMGSIEQGLMIKTMVALRQLYKEYLYSSGHATPQTFVDYACELEAATCLLFGNQDEKHTPGEVMHPGTCSSLWFRWIQLPTTSSSARHTLMPAADIEAQLCRAGQESVRGSTLERLHFEATRQATSADVADTTMVMTRKATQRRQEGPRAIRNLAKLATLSIGSWLRLTRDNNSMLSRQVWLPPVLWSCGGGGCLPVIVAVVAAVHVESCIAGGQAVAIRLQA</sequence>
<comment type="caution">
    <text evidence="1">The sequence shown here is derived from an EMBL/GenBank/DDBJ whole genome shotgun (WGS) entry which is preliminary data.</text>
</comment>
<keyword evidence="2" id="KW-1185">Reference proteome</keyword>